<proteinExistence type="predicted"/>
<reference evidence="2" key="1">
    <citation type="submission" date="2016-10" db="EMBL/GenBank/DDBJ databases">
        <authorList>
            <person name="Varghese N."/>
            <person name="Submissions S."/>
        </authorList>
    </citation>
    <scope>NUCLEOTIDE SEQUENCE [LARGE SCALE GENOMIC DNA]</scope>
    <source>
        <strain evidence="2">CGMCC 1.7285</strain>
    </source>
</reference>
<dbReference type="AlphaFoldDB" id="A0A1I6GRB5"/>
<dbReference type="EMBL" id="FOYU01000001">
    <property type="protein sequence ID" value="SFR44793.1"/>
    <property type="molecule type" value="Genomic_DNA"/>
</dbReference>
<gene>
    <name evidence="1" type="ORF">SAMN04488070_1123</name>
</gene>
<evidence type="ECO:0000313" key="2">
    <source>
        <dbReference type="Proteomes" id="UP000199424"/>
    </source>
</evidence>
<keyword evidence="2" id="KW-1185">Reference proteome</keyword>
<dbReference type="Proteomes" id="UP000199424">
    <property type="component" value="Unassembled WGS sequence"/>
</dbReference>
<dbReference type="RefSeq" id="WP_092856150.1">
    <property type="nucleotide sequence ID" value="NZ_FOYU01000001.1"/>
</dbReference>
<protein>
    <recommendedName>
        <fullName evidence="3">Competence protein CoiA-like family protein</fullName>
    </recommendedName>
</protein>
<organism evidence="1 2">
    <name type="scientific">Pseudidiomarina maritima</name>
    <dbReference type="NCBI Taxonomy" id="519453"/>
    <lineage>
        <taxon>Bacteria</taxon>
        <taxon>Pseudomonadati</taxon>
        <taxon>Pseudomonadota</taxon>
        <taxon>Gammaproteobacteria</taxon>
        <taxon>Alteromonadales</taxon>
        <taxon>Idiomarinaceae</taxon>
        <taxon>Pseudidiomarina</taxon>
    </lineage>
</organism>
<evidence type="ECO:0000313" key="1">
    <source>
        <dbReference type="EMBL" id="SFR44793.1"/>
    </source>
</evidence>
<evidence type="ECO:0008006" key="3">
    <source>
        <dbReference type="Google" id="ProtNLM"/>
    </source>
</evidence>
<sequence length="212" mass="24553">MHEAICVQTQVLTHVSHTKPNSQYVCSVCRSQVFAVRGKHKAHHFRHKAGTPKHGSFINETEVHKFAKLYIKDAGHLISPNGALLIFDRVELEKEVVGLRIDAVGYVGNKGYFIEVCVNNPVGRSKLEKLRQLNIDVIEIHLEHWVMNPRHLTGGREFARDVLFEAERKWLARSGWDFWKRKLIDWIECLMKARNSQLNYDDTTGQANFDFY</sequence>
<accession>A0A1I6GRB5</accession>
<name>A0A1I6GRB5_9GAMM</name>